<name>A0A3E5GPY8_9FIRM</name>
<dbReference type="RefSeq" id="WP_117614069.1">
    <property type="nucleotide sequence ID" value="NZ_QSVQ01000020.1"/>
</dbReference>
<proteinExistence type="predicted"/>
<accession>A0A3E5GPY8</accession>
<evidence type="ECO:0000313" key="2">
    <source>
        <dbReference type="EMBL" id="RGO47634.1"/>
    </source>
</evidence>
<protein>
    <submittedName>
        <fullName evidence="2">Uncharacterized protein</fullName>
    </submittedName>
</protein>
<reference evidence="2 3" key="1">
    <citation type="submission" date="2018-08" db="EMBL/GenBank/DDBJ databases">
        <title>A genome reference for cultivated species of the human gut microbiota.</title>
        <authorList>
            <person name="Zou Y."/>
            <person name="Xue W."/>
            <person name="Luo G."/>
        </authorList>
    </citation>
    <scope>NUCLEOTIDE SEQUENCE [LARGE SCALE GENOMIC DNA]</scope>
    <source>
        <strain evidence="2 3">OM02-12</strain>
    </source>
</reference>
<feature type="transmembrane region" description="Helical" evidence="1">
    <location>
        <begin position="45"/>
        <end position="66"/>
    </location>
</feature>
<comment type="caution">
    <text evidence="2">The sequence shown here is derived from an EMBL/GenBank/DDBJ whole genome shotgun (WGS) entry which is preliminary data.</text>
</comment>
<evidence type="ECO:0000256" key="1">
    <source>
        <dbReference type="SAM" id="Phobius"/>
    </source>
</evidence>
<dbReference type="EMBL" id="QSVQ01000020">
    <property type="protein sequence ID" value="RGO47634.1"/>
    <property type="molecule type" value="Genomic_DNA"/>
</dbReference>
<keyword evidence="1" id="KW-1133">Transmembrane helix</keyword>
<keyword evidence="1" id="KW-0812">Transmembrane</keyword>
<feature type="transmembrane region" description="Helical" evidence="1">
    <location>
        <begin position="20"/>
        <end position="39"/>
    </location>
</feature>
<keyword evidence="3" id="KW-1185">Reference proteome</keyword>
<dbReference type="Proteomes" id="UP000261055">
    <property type="component" value="Unassembled WGS sequence"/>
</dbReference>
<gene>
    <name evidence="2" type="ORF">DXB12_13775</name>
</gene>
<organism evidence="2 3">
    <name type="scientific">Dorea formicigenerans</name>
    <dbReference type="NCBI Taxonomy" id="39486"/>
    <lineage>
        <taxon>Bacteria</taxon>
        <taxon>Bacillati</taxon>
        <taxon>Bacillota</taxon>
        <taxon>Clostridia</taxon>
        <taxon>Lachnospirales</taxon>
        <taxon>Lachnospiraceae</taxon>
        <taxon>Dorea</taxon>
    </lineage>
</organism>
<keyword evidence="1" id="KW-0472">Membrane</keyword>
<sequence>MEGIRAHKRKILICKTARAVTETVGVIGMAATWIGVSHMTNCSPALLPGATRIVAGLVIVTAAYIVNKAVRYAK</sequence>
<dbReference type="AlphaFoldDB" id="A0A3E5GPY8"/>
<evidence type="ECO:0000313" key="3">
    <source>
        <dbReference type="Proteomes" id="UP000261055"/>
    </source>
</evidence>